<gene>
    <name evidence="2" type="ORF">SAMN05192542_101457</name>
</gene>
<dbReference type="RefSeq" id="WP_090552165.1">
    <property type="nucleotide sequence ID" value="NZ_FNSR01000003.1"/>
</dbReference>
<dbReference type="PANTHER" id="PTHR12526">
    <property type="entry name" value="GLYCOSYLTRANSFERASE"/>
    <property type="match status" value="1"/>
</dbReference>
<evidence type="ECO:0000313" key="3">
    <source>
        <dbReference type="Proteomes" id="UP000199120"/>
    </source>
</evidence>
<dbReference type="InterPro" id="IPR028098">
    <property type="entry name" value="Glyco_trans_4-like_N"/>
</dbReference>
<keyword evidence="2" id="KW-0808">Transferase</keyword>
<dbReference type="CDD" id="cd03802">
    <property type="entry name" value="GT4_AviGT4-like"/>
    <property type="match status" value="1"/>
</dbReference>
<organism evidence="2 3">
    <name type="scientific">Paraburkholderia caballeronis</name>
    <dbReference type="NCBI Taxonomy" id="416943"/>
    <lineage>
        <taxon>Bacteria</taxon>
        <taxon>Pseudomonadati</taxon>
        <taxon>Pseudomonadota</taxon>
        <taxon>Betaproteobacteria</taxon>
        <taxon>Burkholderiales</taxon>
        <taxon>Burkholderiaceae</taxon>
        <taxon>Paraburkholderia</taxon>
    </lineage>
</organism>
<feature type="domain" description="Glycosyltransferase subfamily 4-like N-terminal" evidence="1">
    <location>
        <begin position="22"/>
        <end position="119"/>
    </location>
</feature>
<dbReference type="EMBL" id="FOAJ01000001">
    <property type="protein sequence ID" value="SEK28902.1"/>
    <property type="molecule type" value="Genomic_DNA"/>
</dbReference>
<dbReference type="OrthoDB" id="267270at2"/>
<sequence>MRIAQIAPLYERVPPLAYGATERIVHYLTEALVASGHDVTLFASGDSVTSARLVACCESALWRDERVEDTLGHHVHLLERVAQRAAEFDVLHFHCEPLHLPLARRLDTHCVTTMHGLLREPDVGALLRAFSDAPLVSISASQRRAMPFANWRATIHHGLPADAFGLCTSPGDYLLWMGRMMRGKRPDLAIEIARRAGLPLKMAAAVHPGERAYFADEIAPLIESSAGFVDYLGEVGGDARTELLRHARALLFPIDWDEPFGMVMIEAFACGTPVVAFRRGAVPEVVEDGVSGLVVDDLDGAVRAVERIDELDRRRCRAAFDVRFTAERMARDYLRVYRSLARGAERDTDLQSSRPQPAAR</sequence>
<dbReference type="AlphaFoldDB" id="A0A1H7FWP5"/>
<dbReference type="Pfam" id="PF13439">
    <property type="entry name" value="Glyco_transf_4"/>
    <property type="match status" value="1"/>
</dbReference>
<dbReference type="GO" id="GO:0016757">
    <property type="term" value="F:glycosyltransferase activity"/>
    <property type="evidence" value="ECO:0007669"/>
    <property type="project" value="UniProtKB-ARBA"/>
</dbReference>
<protein>
    <submittedName>
        <fullName evidence="2">Glycosyltransferase involved in cell wall bisynthesis</fullName>
    </submittedName>
</protein>
<proteinExistence type="predicted"/>
<dbReference type="Gene3D" id="3.40.50.2000">
    <property type="entry name" value="Glycogen Phosphorylase B"/>
    <property type="match status" value="2"/>
</dbReference>
<evidence type="ECO:0000313" key="2">
    <source>
        <dbReference type="EMBL" id="SEK28902.1"/>
    </source>
</evidence>
<dbReference type="SUPFAM" id="SSF53756">
    <property type="entry name" value="UDP-Glycosyltransferase/glycogen phosphorylase"/>
    <property type="match status" value="1"/>
</dbReference>
<dbReference type="Proteomes" id="UP000199120">
    <property type="component" value="Unassembled WGS sequence"/>
</dbReference>
<reference evidence="3" key="1">
    <citation type="submission" date="2016-10" db="EMBL/GenBank/DDBJ databases">
        <authorList>
            <person name="Varghese N."/>
            <person name="Submissions S."/>
        </authorList>
    </citation>
    <scope>NUCLEOTIDE SEQUENCE [LARGE SCALE GENOMIC DNA]</scope>
    <source>
        <strain evidence="3">LMG 26416</strain>
    </source>
</reference>
<evidence type="ECO:0000259" key="1">
    <source>
        <dbReference type="Pfam" id="PF13439"/>
    </source>
</evidence>
<name>A0A1H7FWP5_9BURK</name>
<dbReference type="PANTHER" id="PTHR12526:SF595">
    <property type="entry name" value="BLL5217 PROTEIN"/>
    <property type="match status" value="1"/>
</dbReference>
<keyword evidence="3" id="KW-1185">Reference proteome</keyword>
<accession>A0A1H7FWP5</accession>
<dbReference type="Pfam" id="PF13692">
    <property type="entry name" value="Glyco_trans_1_4"/>
    <property type="match status" value="1"/>
</dbReference>
<dbReference type="STRING" id="416943.SAMN05445871_5787"/>